<evidence type="ECO:0000259" key="14">
    <source>
        <dbReference type="Pfam" id="PF01433"/>
    </source>
</evidence>
<keyword evidence="8" id="KW-0479">Metal-binding</keyword>
<dbReference type="NCBIfam" id="TIGR04183">
    <property type="entry name" value="Por_Secre_tail"/>
    <property type="match status" value="1"/>
</dbReference>
<protein>
    <recommendedName>
        <fullName evidence="5">Aminopeptidase N</fullName>
        <ecNumber evidence="4">3.4.11.2</ecNumber>
    </recommendedName>
</protein>
<dbReference type="GO" id="GO:0005737">
    <property type="term" value="C:cytoplasm"/>
    <property type="evidence" value="ECO:0007669"/>
    <property type="project" value="TreeGrafter"/>
</dbReference>
<comment type="catalytic activity">
    <reaction evidence="1">
        <text>Release of an N-terminal amino acid, Xaa-|-Yaa- from a peptide, amide or arylamide. Xaa is preferably Ala, but may be most amino acids including Pro (slow action). When a terminal hydrophobic residue is followed by a prolyl residue, the two may be released as an intact Xaa-Pro dipeptide.</text>
        <dbReference type="EC" id="3.4.11.2"/>
    </reaction>
</comment>
<dbReference type="InterPro" id="IPR026444">
    <property type="entry name" value="Secre_tail"/>
</dbReference>
<dbReference type="PRINTS" id="PR00756">
    <property type="entry name" value="ALADIPTASE"/>
</dbReference>
<reference evidence="17 18" key="1">
    <citation type="submission" date="2016-11" db="EMBL/GenBank/DDBJ databases">
        <authorList>
            <person name="Jaros S."/>
            <person name="Januszkiewicz K."/>
            <person name="Wedrychowicz H."/>
        </authorList>
    </citation>
    <scope>NUCLEOTIDE SEQUENCE [LARGE SCALE GENOMIC DNA]</scope>
    <source>
        <strain evidence="17 18">DSM 25479</strain>
    </source>
</reference>
<dbReference type="Pfam" id="PF17900">
    <property type="entry name" value="Peptidase_M1_N"/>
    <property type="match status" value="1"/>
</dbReference>
<feature type="signal peptide" evidence="13">
    <location>
        <begin position="1"/>
        <end position="25"/>
    </location>
</feature>
<evidence type="ECO:0000259" key="16">
    <source>
        <dbReference type="Pfam" id="PF18962"/>
    </source>
</evidence>
<evidence type="ECO:0000256" key="5">
    <source>
        <dbReference type="ARBA" id="ARBA00015611"/>
    </source>
</evidence>
<feature type="domain" description="Peptidase M1 membrane alanine aminopeptidase" evidence="14">
    <location>
        <begin position="303"/>
        <end position="461"/>
    </location>
</feature>
<evidence type="ECO:0000256" key="13">
    <source>
        <dbReference type="SAM" id="SignalP"/>
    </source>
</evidence>
<feature type="domain" description="Secretion system C-terminal sorting" evidence="16">
    <location>
        <begin position="570"/>
        <end position="635"/>
    </location>
</feature>
<dbReference type="SUPFAM" id="SSF55486">
    <property type="entry name" value="Metalloproteases ('zincins'), catalytic domain"/>
    <property type="match status" value="1"/>
</dbReference>
<dbReference type="STRING" id="1118202.SAMN05443429_102235"/>
<evidence type="ECO:0000256" key="6">
    <source>
        <dbReference type="ARBA" id="ARBA00022438"/>
    </source>
</evidence>
<keyword evidence="6" id="KW-0031">Aminopeptidase</keyword>
<evidence type="ECO:0000256" key="2">
    <source>
        <dbReference type="ARBA" id="ARBA00001947"/>
    </source>
</evidence>
<sequence>MNILKMMKNKSFALLALLHSAFLLSQNSYQVRSALNNINPNTENYDLTYQRLELELDPEIQKVAGKVTMHFVPNQETTSLYFDLADKLKVSRVSYHGQALEFAQLSSKELKITLPQTLKAGVQDSLSVEYSGAPDSRSRAFVTTRTPAGAPVLYTLSEPYGAREWFPTKQSMNDKIDRFDIKIITDAKYSVASNGRLVSENILPDGKKLTFWRTEYPTAAYLIALGISNYEKFYDSIGLQPAFPFVNYLYPHTAQNSSVLASIAWTKPAMVLFENHFGLYPFRKEKYGHMQFSERGTCMEHQTMSSMSSWELTTIAHELAHQWFGDKITCASWNDIWLNEGFATFGEHLVNEKLLMSPADFKAYLKNRISYITAYPGGSVYVADENLNNEGAIFSGRLSYAKGGFVVRMLKWVLGEDEFYRAIKNYLEDPDLAYSYAKTSDLAASLKKSTGQDFTEFFNDWIYGEGYPMYNISWNQVQSKFFLNVKQAQSHPSVSFFEMPLPVRVAGANGELVDLVLDNKMNDETFIRDIDFPIQSVTFNYDYQILEKNSVVKKDAQLQADATRIPQLKIYPNPAVSKISVSGISGWEFYQILNTEGKVLKSGKVSTDQPISVTELSPGLYFLNVNGQNFKFIKK</sequence>
<accession>A0A1M6C603</accession>
<dbReference type="GO" id="GO:0042277">
    <property type="term" value="F:peptide binding"/>
    <property type="evidence" value="ECO:0007669"/>
    <property type="project" value="TreeGrafter"/>
</dbReference>
<dbReference type="EC" id="3.4.11.2" evidence="4"/>
<dbReference type="CDD" id="cd09603">
    <property type="entry name" value="M1_APN_like"/>
    <property type="match status" value="1"/>
</dbReference>
<dbReference type="InterPro" id="IPR045357">
    <property type="entry name" value="Aminopeptidase_N-like_N"/>
</dbReference>
<evidence type="ECO:0000259" key="15">
    <source>
        <dbReference type="Pfam" id="PF17900"/>
    </source>
</evidence>
<dbReference type="Gene3D" id="2.60.40.1730">
    <property type="entry name" value="tricorn interacting facor f3 domain"/>
    <property type="match status" value="1"/>
</dbReference>
<evidence type="ECO:0000256" key="4">
    <source>
        <dbReference type="ARBA" id="ARBA00012564"/>
    </source>
</evidence>
<organism evidence="17 18">
    <name type="scientific">Cruoricaptor ignavus</name>
    <dbReference type="NCBI Taxonomy" id="1118202"/>
    <lineage>
        <taxon>Bacteria</taxon>
        <taxon>Pseudomonadati</taxon>
        <taxon>Bacteroidota</taxon>
        <taxon>Flavobacteriia</taxon>
        <taxon>Flavobacteriales</taxon>
        <taxon>Weeksellaceae</taxon>
        <taxon>Cruoricaptor</taxon>
    </lineage>
</organism>
<dbReference type="InterPro" id="IPR050344">
    <property type="entry name" value="Peptidase_M1_aminopeptidases"/>
</dbReference>
<dbReference type="EMBL" id="FQYI01000002">
    <property type="protein sequence ID" value="SHI56353.1"/>
    <property type="molecule type" value="Genomic_DNA"/>
</dbReference>
<dbReference type="Proteomes" id="UP000184335">
    <property type="component" value="Unassembled WGS sequence"/>
</dbReference>
<evidence type="ECO:0000313" key="17">
    <source>
        <dbReference type="EMBL" id="SHI56353.1"/>
    </source>
</evidence>
<evidence type="ECO:0000256" key="10">
    <source>
        <dbReference type="ARBA" id="ARBA00022801"/>
    </source>
</evidence>
<dbReference type="GO" id="GO:0016285">
    <property type="term" value="F:alanyl aminopeptidase activity"/>
    <property type="evidence" value="ECO:0007669"/>
    <property type="project" value="UniProtKB-EC"/>
</dbReference>
<keyword evidence="9 13" id="KW-0732">Signal</keyword>
<dbReference type="Gene3D" id="1.10.390.10">
    <property type="entry name" value="Neutral Protease Domain 2"/>
    <property type="match status" value="1"/>
</dbReference>
<comment type="cofactor">
    <cofactor evidence="2">
        <name>Zn(2+)</name>
        <dbReference type="ChEBI" id="CHEBI:29105"/>
    </cofactor>
</comment>
<dbReference type="InterPro" id="IPR042097">
    <property type="entry name" value="Aminopeptidase_N-like_N_sf"/>
</dbReference>
<dbReference type="GO" id="GO:0005615">
    <property type="term" value="C:extracellular space"/>
    <property type="evidence" value="ECO:0007669"/>
    <property type="project" value="TreeGrafter"/>
</dbReference>
<dbReference type="GO" id="GO:0006508">
    <property type="term" value="P:proteolysis"/>
    <property type="evidence" value="ECO:0007669"/>
    <property type="project" value="UniProtKB-KW"/>
</dbReference>
<comment type="similarity">
    <text evidence="3">Belongs to the peptidase M1 family.</text>
</comment>
<dbReference type="InterPro" id="IPR027268">
    <property type="entry name" value="Peptidase_M4/M1_CTD_sf"/>
</dbReference>
<keyword evidence="11" id="KW-0862">Zinc</keyword>
<dbReference type="InterPro" id="IPR014782">
    <property type="entry name" value="Peptidase_M1_dom"/>
</dbReference>
<dbReference type="Pfam" id="PF01433">
    <property type="entry name" value="Peptidase_M1"/>
    <property type="match status" value="1"/>
</dbReference>
<keyword evidence="10" id="KW-0378">Hydrolase</keyword>
<evidence type="ECO:0000256" key="7">
    <source>
        <dbReference type="ARBA" id="ARBA00022670"/>
    </source>
</evidence>
<evidence type="ECO:0000256" key="11">
    <source>
        <dbReference type="ARBA" id="ARBA00022833"/>
    </source>
</evidence>
<keyword evidence="7" id="KW-0645">Protease</keyword>
<dbReference type="AlphaFoldDB" id="A0A1M6C603"/>
<proteinExistence type="inferred from homology"/>
<evidence type="ECO:0000313" key="18">
    <source>
        <dbReference type="Proteomes" id="UP000184335"/>
    </source>
</evidence>
<dbReference type="Pfam" id="PF18962">
    <property type="entry name" value="Por_Secre_tail"/>
    <property type="match status" value="1"/>
</dbReference>
<evidence type="ECO:0000256" key="3">
    <source>
        <dbReference type="ARBA" id="ARBA00010136"/>
    </source>
</evidence>
<evidence type="ECO:0000256" key="12">
    <source>
        <dbReference type="ARBA" id="ARBA00023049"/>
    </source>
</evidence>
<evidence type="ECO:0000256" key="8">
    <source>
        <dbReference type="ARBA" id="ARBA00022723"/>
    </source>
</evidence>
<gene>
    <name evidence="17" type="ORF">SAMN05443429_102235</name>
</gene>
<dbReference type="GO" id="GO:0016020">
    <property type="term" value="C:membrane"/>
    <property type="evidence" value="ECO:0007669"/>
    <property type="project" value="TreeGrafter"/>
</dbReference>
<keyword evidence="12" id="KW-0482">Metalloprotease</keyword>
<dbReference type="GO" id="GO:0070006">
    <property type="term" value="F:metalloaminopeptidase activity"/>
    <property type="evidence" value="ECO:0007669"/>
    <property type="project" value="TreeGrafter"/>
</dbReference>
<feature type="chain" id="PRO_5012160851" description="Aminopeptidase N" evidence="13">
    <location>
        <begin position="26"/>
        <end position="635"/>
    </location>
</feature>
<dbReference type="PANTHER" id="PTHR11533">
    <property type="entry name" value="PROTEASE M1 ZINC METALLOPROTEASE"/>
    <property type="match status" value="1"/>
</dbReference>
<name>A0A1M6C603_9FLAO</name>
<evidence type="ECO:0000256" key="9">
    <source>
        <dbReference type="ARBA" id="ARBA00022729"/>
    </source>
</evidence>
<keyword evidence="18" id="KW-1185">Reference proteome</keyword>
<dbReference type="GO" id="GO:0043171">
    <property type="term" value="P:peptide catabolic process"/>
    <property type="evidence" value="ECO:0007669"/>
    <property type="project" value="TreeGrafter"/>
</dbReference>
<feature type="domain" description="Aminopeptidase N-like N-terminal" evidence="15">
    <location>
        <begin position="43"/>
        <end position="222"/>
    </location>
</feature>
<evidence type="ECO:0000256" key="1">
    <source>
        <dbReference type="ARBA" id="ARBA00000098"/>
    </source>
</evidence>
<dbReference type="InterPro" id="IPR001930">
    <property type="entry name" value="Peptidase_M1"/>
</dbReference>
<dbReference type="GO" id="GO:0008270">
    <property type="term" value="F:zinc ion binding"/>
    <property type="evidence" value="ECO:0007669"/>
    <property type="project" value="InterPro"/>
</dbReference>
<dbReference type="PANTHER" id="PTHR11533:SF174">
    <property type="entry name" value="PUROMYCIN-SENSITIVE AMINOPEPTIDASE-RELATED"/>
    <property type="match status" value="1"/>
</dbReference>
<dbReference type="SUPFAM" id="SSF63737">
    <property type="entry name" value="Leukotriene A4 hydrolase N-terminal domain"/>
    <property type="match status" value="1"/>
</dbReference>